<dbReference type="InterPro" id="IPR050425">
    <property type="entry name" value="NAD(P)_dehydrat-like"/>
</dbReference>
<gene>
    <name evidence="15" type="ORF">POM88_044551</name>
</gene>
<dbReference type="CDD" id="cd08958">
    <property type="entry name" value="FR_SDR_e"/>
    <property type="match status" value="1"/>
</dbReference>
<dbReference type="EMBL" id="JAUIZM010000010">
    <property type="protein sequence ID" value="KAK1360077.1"/>
    <property type="molecule type" value="Genomic_DNA"/>
</dbReference>
<evidence type="ECO:0000256" key="3">
    <source>
        <dbReference type="ARBA" id="ARBA00023002"/>
    </source>
</evidence>
<evidence type="ECO:0000256" key="11">
    <source>
        <dbReference type="ARBA" id="ARBA00042831"/>
    </source>
</evidence>
<dbReference type="GO" id="GO:0045552">
    <property type="term" value="F:dihydroflavanol 4-reductase activity"/>
    <property type="evidence" value="ECO:0007669"/>
    <property type="project" value="UniProtKB-EC"/>
</dbReference>
<evidence type="ECO:0000259" key="14">
    <source>
        <dbReference type="Pfam" id="PF01370"/>
    </source>
</evidence>
<reference evidence="15" key="1">
    <citation type="submission" date="2023-02" db="EMBL/GenBank/DDBJ databases">
        <title>Genome of toxic invasive species Heracleum sosnowskyi carries increased number of genes despite the absence of recent whole-genome duplications.</title>
        <authorList>
            <person name="Schelkunov M."/>
            <person name="Shtratnikova V."/>
            <person name="Makarenko M."/>
            <person name="Klepikova A."/>
            <person name="Omelchenko D."/>
            <person name="Novikova G."/>
            <person name="Obukhova E."/>
            <person name="Bogdanov V."/>
            <person name="Penin A."/>
            <person name="Logacheva M."/>
        </authorList>
    </citation>
    <scope>NUCLEOTIDE SEQUENCE</scope>
    <source>
        <strain evidence="15">Hsosn_3</strain>
        <tissue evidence="15">Leaf</tissue>
    </source>
</reference>
<evidence type="ECO:0000256" key="12">
    <source>
        <dbReference type="ARBA" id="ARBA00048870"/>
    </source>
</evidence>
<dbReference type="InterPro" id="IPR036291">
    <property type="entry name" value="NAD(P)-bd_dom_sf"/>
</dbReference>
<dbReference type="Proteomes" id="UP001237642">
    <property type="component" value="Unassembled WGS sequence"/>
</dbReference>
<sequence length="275" mass="30421">MPSVSGQTVCVTGAGGFIASWMVKLLLEKGFSVRGTVRNPDDPKNGHLRELEGAKDRLTLCKADLLDYESLRNAISGCDGVFHSASPVTDDPEQMVEPAVIGTKNVIVAAAETKVRRVVFTSSIGAVYMDPNRSPDEVIDEDCWSDLEFCKSTKNWYCYGKAVAEKAAWEEAKQRGVDMVVISRYLCSESSLHRGEVVEILAKFFPEYPIPTKCSDEVNPRAKPLNFSNQKLKSLGLEFTPVKQCLYDTVKSLQEKGHLPVPKQADDQNLRIQSS</sequence>
<evidence type="ECO:0000313" key="16">
    <source>
        <dbReference type="Proteomes" id="UP001237642"/>
    </source>
</evidence>
<reference evidence="15" key="2">
    <citation type="submission" date="2023-05" db="EMBL/GenBank/DDBJ databases">
        <authorList>
            <person name="Schelkunov M.I."/>
        </authorList>
    </citation>
    <scope>NUCLEOTIDE SEQUENCE</scope>
    <source>
        <strain evidence="15">Hsosn_3</strain>
        <tissue evidence="15">Leaf</tissue>
    </source>
</reference>
<dbReference type="SUPFAM" id="SSF51735">
    <property type="entry name" value="NAD(P)-binding Rossmann-fold domains"/>
    <property type="match status" value="1"/>
</dbReference>
<evidence type="ECO:0000256" key="8">
    <source>
        <dbReference type="ARBA" id="ARBA00039057"/>
    </source>
</evidence>
<evidence type="ECO:0000256" key="9">
    <source>
        <dbReference type="ARBA" id="ARBA00039963"/>
    </source>
</evidence>
<organism evidence="15 16">
    <name type="scientific">Heracleum sosnowskyi</name>
    <dbReference type="NCBI Taxonomy" id="360622"/>
    <lineage>
        <taxon>Eukaryota</taxon>
        <taxon>Viridiplantae</taxon>
        <taxon>Streptophyta</taxon>
        <taxon>Embryophyta</taxon>
        <taxon>Tracheophyta</taxon>
        <taxon>Spermatophyta</taxon>
        <taxon>Magnoliopsida</taxon>
        <taxon>eudicotyledons</taxon>
        <taxon>Gunneridae</taxon>
        <taxon>Pentapetalae</taxon>
        <taxon>asterids</taxon>
        <taxon>campanulids</taxon>
        <taxon>Apiales</taxon>
        <taxon>Apiaceae</taxon>
        <taxon>Apioideae</taxon>
        <taxon>apioid superclade</taxon>
        <taxon>Tordylieae</taxon>
        <taxon>Tordyliinae</taxon>
        <taxon>Heracleum</taxon>
    </lineage>
</organism>
<comment type="function">
    <text evidence="6">Bifunctional enzyme involved in flavonoid metabolism.</text>
</comment>
<dbReference type="EC" id="1.1.1.219" evidence="8"/>
<evidence type="ECO:0000256" key="1">
    <source>
        <dbReference type="ARBA" id="ARBA00004935"/>
    </source>
</evidence>
<dbReference type="Gene3D" id="3.40.50.720">
    <property type="entry name" value="NAD(P)-binding Rossmann-like Domain"/>
    <property type="match status" value="2"/>
</dbReference>
<comment type="similarity">
    <text evidence="5">Belongs to the NAD(P)-dependent epimerase/dehydratase family. Dihydroflavonol-4-reductase subfamily.</text>
</comment>
<evidence type="ECO:0000256" key="2">
    <source>
        <dbReference type="ARBA" id="ARBA00022857"/>
    </source>
</evidence>
<dbReference type="GO" id="GO:0009813">
    <property type="term" value="P:flavonoid biosynthetic process"/>
    <property type="evidence" value="ECO:0007669"/>
    <property type="project" value="UniProtKB-KW"/>
</dbReference>
<dbReference type="PANTHER" id="PTHR10366:SF404">
    <property type="entry name" value="CINNAMOYL-COA REDUCTASE 1"/>
    <property type="match status" value="1"/>
</dbReference>
<evidence type="ECO:0000256" key="7">
    <source>
        <dbReference type="ARBA" id="ARBA00039055"/>
    </source>
</evidence>
<keyword evidence="2" id="KW-0521">NADP</keyword>
<feature type="domain" description="NAD-dependent epimerase/dehydratase" evidence="14">
    <location>
        <begin position="9"/>
        <end position="182"/>
    </location>
</feature>
<protein>
    <recommendedName>
        <fullName evidence="9">Dihydroflavonol 4-reductase</fullName>
        <ecNumber evidence="8">1.1.1.219</ecNumber>
        <ecNumber evidence="7">1.1.1.234</ecNumber>
    </recommendedName>
    <alternativeName>
        <fullName evidence="11">Dihydrokaempferol 4-reductase</fullName>
    </alternativeName>
    <alternativeName>
        <fullName evidence="10">Flavanone 4-reductase</fullName>
    </alternativeName>
</protein>
<dbReference type="AlphaFoldDB" id="A0AAD8M5E7"/>
<evidence type="ECO:0000256" key="4">
    <source>
        <dbReference type="ARBA" id="ARBA00023241"/>
    </source>
</evidence>
<name>A0AAD8M5E7_9APIA</name>
<accession>A0AAD8M5E7</accession>
<comment type="caution">
    <text evidence="15">The sequence shown here is derived from an EMBL/GenBank/DDBJ whole genome shotgun (WGS) entry which is preliminary data.</text>
</comment>
<dbReference type="Pfam" id="PF01370">
    <property type="entry name" value="Epimerase"/>
    <property type="match status" value="1"/>
</dbReference>
<evidence type="ECO:0000256" key="13">
    <source>
        <dbReference type="ARBA" id="ARBA00049132"/>
    </source>
</evidence>
<keyword evidence="4" id="KW-0284">Flavonoid biosynthesis</keyword>
<comment type="pathway">
    <text evidence="1">Pigment biosynthesis; anthocyanin biosynthesis.</text>
</comment>
<dbReference type="EC" id="1.1.1.234" evidence="7"/>
<evidence type="ECO:0000256" key="6">
    <source>
        <dbReference type="ARBA" id="ARBA00037100"/>
    </source>
</evidence>
<evidence type="ECO:0000313" key="15">
    <source>
        <dbReference type="EMBL" id="KAK1360077.1"/>
    </source>
</evidence>
<dbReference type="PANTHER" id="PTHR10366">
    <property type="entry name" value="NAD DEPENDENT EPIMERASE/DEHYDRATASE"/>
    <property type="match status" value="1"/>
</dbReference>
<comment type="catalytic activity">
    <reaction evidence="12">
        <text>(2S)-flavan-4-ol + NADP(+) = (2S)-flavanone + NADPH + H(+)</text>
        <dbReference type="Rhea" id="RHEA:11228"/>
        <dbReference type="ChEBI" id="CHEBI:15378"/>
        <dbReference type="ChEBI" id="CHEBI:15605"/>
        <dbReference type="ChEBI" id="CHEBI:15606"/>
        <dbReference type="ChEBI" id="CHEBI:57783"/>
        <dbReference type="ChEBI" id="CHEBI:58349"/>
        <dbReference type="EC" id="1.1.1.234"/>
    </reaction>
</comment>
<keyword evidence="16" id="KW-1185">Reference proteome</keyword>
<evidence type="ECO:0000256" key="5">
    <source>
        <dbReference type="ARBA" id="ARBA00023445"/>
    </source>
</evidence>
<keyword evidence="3" id="KW-0560">Oxidoreductase</keyword>
<evidence type="ECO:0000256" key="10">
    <source>
        <dbReference type="ARBA" id="ARBA00042087"/>
    </source>
</evidence>
<comment type="catalytic activity">
    <reaction evidence="13">
        <text>a (2R,3S,4S)-leucoanthocyanidin + NADP(+) = a (2R,3R)-dihydroflavonol + NADPH + H(+)</text>
        <dbReference type="Rhea" id="RHEA:54444"/>
        <dbReference type="ChEBI" id="CHEBI:15378"/>
        <dbReference type="ChEBI" id="CHEBI:57783"/>
        <dbReference type="ChEBI" id="CHEBI:58349"/>
        <dbReference type="ChEBI" id="CHEBI:138176"/>
        <dbReference type="ChEBI" id="CHEBI:138188"/>
        <dbReference type="EC" id="1.1.1.219"/>
    </reaction>
</comment>
<dbReference type="FunFam" id="3.40.50.720:FF:000085">
    <property type="entry name" value="Dihydroflavonol reductase"/>
    <property type="match status" value="1"/>
</dbReference>
<dbReference type="InterPro" id="IPR001509">
    <property type="entry name" value="Epimerase_deHydtase"/>
</dbReference>
<proteinExistence type="inferred from homology"/>
<dbReference type="GO" id="GO:0047890">
    <property type="term" value="F:flavanone 4-reductase activity"/>
    <property type="evidence" value="ECO:0007669"/>
    <property type="project" value="UniProtKB-EC"/>
</dbReference>